<keyword evidence="8" id="KW-1185">Reference proteome</keyword>
<keyword evidence="4" id="KW-0539">Nucleus</keyword>
<dbReference type="InterPro" id="IPR011598">
    <property type="entry name" value="bHLH_dom"/>
</dbReference>
<dbReference type="GO" id="GO:0005634">
    <property type="term" value="C:nucleus"/>
    <property type="evidence" value="ECO:0007669"/>
    <property type="project" value="UniProtKB-SubCell"/>
</dbReference>
<evidence type="ECO:0000313" key="8">
    <source>
        <dbReference type="Proteomes" id="UP000593561"/>
    </source>
</evidence>
<dbReference type="InterPro" id="IPR036638">
    <property type="entry name" value="HLH_DNA-bd_sf"/>
</dbReference>
<protein>
    <recommendedName>
        <fullName evidence="6">BHLH domain-containing protein</fullName>
    </recommendedName>
</protein>
<dbReference type="GO" id="GO:0000976">
    <property type="term" value="F:transcription cis-regulatory region binding"/>
    <property type="evidence" value="ECO:0007669"/>
    <property type="project" value="UniProtKB-ARBA"/>
</dbReference>
<evidence type="ECO:0000256" key="4">
    <source>
        <dbReference type="ARBA" id="ARBA00023242"/>
    </source>
</evidence>
<dbReference type="SUPFAM" id="SSF47459">
    <property type="entry name" value="HLH, helix-loop-helix DNA-binding domain"/>
    <property type="match status" value="1"/>
</dbReference>
<keyword evidence="2" id="KW-0805">Transcription regulation</keyword>
<feature type="domain" description="BHLH" evidence="6">
    <location>
        <begin position="134"/>
        <end position="183"/>
    </location>
</feature>
<dbReference type="PROSITE" id="PS50888">
    <property type="entry name" value="BHLH"/>
    <property type="match status" value="1"/>
</dbReference>
<dbReference type="CDD" id="cd11444">
    <property type="entry name" value="bHLH_AtIBH1_like"/>
    <property type="match status" value="1"/>
</dbReference>
<dbReference type="PANTHER" id="PTHR33124:SF12">
    <property type="entry name" value="TRANSCRIPTION FACTOR BHLH148"/>
    <property type="match status" value="1"/>
</dbReference>
<comment type="subcellular location">
    <subcellularLocation>
        <location evidence="1">Nucleus</location>
    </subcellularLocation>
</comment>
<evidence type="ECO:0000256" key="3">
    <source>
        <dbReference type="ARBA" id="ARBA00023163"/>
    </source>
</evidence>
<gene>
    <name evidence="7" type="ORF">Godav_018693</name>
</gene>
<dbReference type="EMBL" id="JABFAC010000002">
    <property type="protein sequence ID" value="MBA0606185.1"/>
    <property type="molecule type" value="Genomic_DNA"/>
</dbReference>
<evidence type="ECO:0000259" key="6">
    <source>
        <dbReference type="PROSITE" id="PS50888"/>
    </source>
</evidence>
<dbReference type="InterPro" id="IPR059002">
    <property type="entry name" value="IBH1_N"/>
</dbReference>
<feature type="region of interest" description="Disordered" evidence="5">
    <location>
        <begin position="1"/>
        <end position="45"/>
    </location>
</feature>
<accession>A0A7J8QXG2</accession>
<dbReference type="GO" id="GO:0006355">
    <property type="term" value="P:regulation of DNA-templated transcription"/>
    <property type="evidence" value="ECO:0007669"/>
    <property type="project" value="InterPro"/>
</dbReference>
<evidence type="ECO:0000313" key="7">
    <source>
        <dbReference type="EMBL" id="MBA0606185.1"/>
    </source>
</evidence>
<evidence type="ECO:0000256" key="5">
    <source>
        <dbReference type="SAM" id="MobiDB-lite"/>
    </source>
</evidence>
<organism evidence="7 8">
    <name type="scientific">Gossypium davidsonii</name>
    <name type="common">Davidson's cotton</name>
    <name type="synonym">Gossypium klotzschianum subsp. davidsonii</name>
    <dbReference type="NCBI Taxonomy" id="34287"/>
    <lineage>
        <taxon>Eukaryota</taxon>
        <taxon>Viridiplantae</taxon>
        <taxon>Streptophyta</taxon>
        <taxon>Embryophyta</taxon>
        <taxon>Tracheophyta</taxon>
        <taxon>Spermatophyta</taxon>
        <taxon>Magnoliopsida</taxon>
        <taxon>eudicotyledons</taxon>
        <taxon>Gunneridae</taxon>
        <taxon>Pentapetalae</taxon>
        <taxon>rosids</taxon>
        <taxon>malvids</taxon>
        <taxon>Malvales</taxon>
        <taxon>Malvaceae</taxon>
        <taxon>Malvoideae</taxon>
        <taxon>Gossypium</taxon>
    </lineage>
</organism>
<reference evidence="7 8" key="1">
    <citation type="journal article" date="2019" name="Genome Biol. Evol.">
        <title>Insights into the evolution of the New World diploid cottons (Gossypium, subgenus Houzingenia) based on genome sequencing.</title>
        <authorList>
            <person name="Grover C.E."/>
            <person name="Arick M.A. 2nd"/>
            <person name="Thrash A."/>
            <person name="Conover J.L."/>
            <person name="Sanders W.S."/>
            <person name="Peterson D.G."/>
            <person name="Frelichowski J.E."/>
            <person name="Scheffler J.A."/>
            <person name="Scheffler B.E."/>
            <person name="Wendel J.F."/>
        </authorList>
    </citation>
    <scope>NUCLEOTIDE SEQUENCE [LARGE SCALE GENOMIC DNA]</scope>
    <source>
        <strain evidence="7">27</strain>
        <tissue evidence="7">Leaf</tissue>
    </source>
</reference>
<comment type="caution">
    <text evidence="7">The sequence shown here is derived from an EMBL/GenBank/DDBJ whole genome shotgun (WGS) entry which is preliminary data.</text>
</comment>
<dbReference type="GO" id="GO:0046983">
    <property type="term" value="F:protein dimerization activity"/>
    <property type="evidence" value="ECO:0007669"/>
    <property type="project" value="InterPro"/>
</dbReference>
<feature type="compositionally biased region" description="Polar residues" evidence="5">
    <location>
        <begin position="31"/>
        <end position="45"/>
    </location>
</feature>
<dbReference type="InterPro" id="IPR044549">
    <property type="entry name" value="bHLH_AtIBH1-like"/>
</dbReference>
<sequence length="218" mass="23932">MASTVMNPSTNMNSDRRKMMKKKKKPMIKENQINQSHTRWKSETQQQIFSSKLVEALSQLSLENGSTPSPSAPRGGRAVREATDKALAITAKGKTRWSRAILTGRLKLKFQKRKRQRGSVATVAAVTGSSRLKKPRVSVSKLKARSIPNVLRKVKVLGRLVPGCRKEPLPVILEEATDYIAALEMQVRAMATLAELLSGSAASSSSIPPPHSLPPTRQ</sequence>
<dbReference type="PANTHER" id="PTHR33124">
    <property type="entry name" value="TRANSCRIPTION FACTOR IBH1-LIKE 1"/>
    <property type="match status" value="1"/>
</dbReference>
<proteinExistence type="predicted"/>
<dbReference type="AlphaFoldDB" id="A0A7J8QXG2"/>
<feature type="compositionally biased region" description="Polar residues" evidence="5">
    <location>
        <begin position="1"/>
        <end position="13"/>
    </location>
</feature>
<dbReference type="Pfam" id="PF26576">
    <property type="entry name" value="IBH1_N"/>
    <property type="match status" value="1"/>
</dbReference>
<dbReference type="InterPro" id="IPR044660">
    <property type="entry name" value="IBH1-like"/>
</dbReference>
<keyword evidence="3" id="KW-0804">Transcription</keyword>
<evidence type="ECO:0000256" key="2">
    <source>
        <dbReference type="ARBA" id="ARBA00023015"/>
    </source>
</evidence>
<dbReference type="Proteomes" id="UP000593561">
    <property type="component" value="Unassembled WGS sequence"/>
</dbReference>
<evidence type="ECO:0000256" key="1">
    <source>
        <dbReference type="ARBA" id="ARBA00004123"/>
    </source>
</evidence>
<name>A0A7J8QXG2_GOSDV</name>